<evidence type="ECO:0000313" key="3">
    <source>
        <dbReference type="Proteomes" id="UP000486351"/>
    </source>
</evidence>
<evidence type="ECO:0000256" key="1">
    <source>
        <dbReference type="SAM" id="SignalP"/>
    </source>
</evidence>
<name>A0A6G0Q2W1_9STRA</name>
<dbReference type="Proteomes" id="UP000486351">
    <property type="component" value="Unassembled WGS sequence"/>
</dbReference>
<evidence type="ECO:0008006" key="4">
    <source>
        <dbReference type="Google" id="ProtNLM"/>
    </source>
</evidence>
<dbReference type="EMBL" id="QXFY01007236">
    <property type="protein sequence ID" value="KAE9266589.1"/>
    <property type="molecule type" value="Genomic_DNA"/>
</dbReference>
<reference evidence="2 3" key="1">
    <citation type="submission" date="2018-09" db="EMBL/GenBank/DDBJ databases">
        <title>Genomic investigation of the strawberry pathogen Phytophthora fragariae indicates pathogenicity is determined by transcriptional variation in three key races.</title>
        <authorList>
            <person name="Adams T.M."/>
            <person name="Armitage A.D."/>
            <person name="Sobczyk M.K."/>
            <person name="Bates H.J."/>
            <person name="Dunwell J.M."/>
            <person name="Nellist C.F."/>
            <person name="Harrison R.J."/>
        </authorList>
    </citation>
    <scope>NUCLEOTIDE SEQUENCE [LARGE SCALE GENOMIC DNA]</scope>
    <source>
        <strain evidence="2 3">NOV-77</strain>
    </source>
</reference>
<organism evidence="2 3">
    <name type="scientific">Phytophthora fragariae</name>
    <dbReference type="NCBI Taxonomy" id="53985"/>
    <lineage>
        <taxon>Eukaryota</taxon>
        <taxon>Sar</taxon>
        <taxon>Stramenopiles</taxon>
        <taxon>Oomycota</taxon>
        <taxon>Peronosporomycetes</taxon>
        <taxon>Peronosporales</taxon>
        <taxon>Peronosporaceae</taxon>
        <taxon>Phytophthora</taxon>
    </lineage>
</organism>
<protein>
    <recommendedName>
        <fullName evidence="4">Secreted protein</fullName>
    </recommendedName>
</protein>
<gene>
    <name evidence="2" type="ORF">PF008_g31574</name>
</gene>
<dbReference type="AlphaFoldDB" id="A0A6G0Q2W1"/>
<comment type="caution">
    <text evidence="2">The sequence shown here is derived from an EMBL/GenBank/DDBJ whole genome shotgun (WGS) entry which is preliminary data.</text>
</comment>
<evidence type="ECO:0000313" key="2">
    <source>
        <dbReference type="EMBL" id="KAE9266589.1"/>
    </source>
</evidence>
<feature type="signal peptide" evidence="1">
    <location>
        <begin position="1"/>
        <end position="19"/>
    </location>
</feature>
<feature type="chain" id="PRO_5026160771" description="Secreted protein" evidence="1">
    <location>
        <begin position="20"/>
        <end position="71"/>
    </location>
</feature>
<sequence length="71" mass="7670">MCCRIFALFLLCLALRAQAFWEILCGGRVSSVLVLWRVRHLRVATCGVHTASPLGLPLATGRCPVATTTTA</sequence>
<keyword evidence="1" id="KW-0732">Signal</keyword>
<accession>A0A6G0Q2W1</accession>
<proteinExistence type="predicted"/>